<feature type="region of interest" description="Disordered" evidence="1">
    <location>
        <begin position="88"/>
        <end position="121"/>
    </location>
</feature>
<comment type="caution">
    <text evidence="2">The sequence shown here is derived from an EMBL/GenBank/DDBJ whole genome shotgun (WGS) entry which is preliminary data.</text>
</comment>
<feature type="compositionally biased region" description="Basic and acidic residues" evidence="1">
    <location>
        <begin position="101"/>
        <end position="116"/>
    </location>
</feature>
<gene>
    <name evidence="2" type="ORF">EYF80_027357</name>
</gene>
<protein>
    <submittedName>
        <fullName evidence="2">Uncharacterized protein</fullName>
    </submittedName>
</protein>
<keyword evidence="3" id="KW-1185">Reference proteome</keyword>
<proteinExistence type="predicted"/>
<organism evidence="2 3">
    <name type="scientific">Liparis tanakae</name>
    <name type="common">Tanaka's snailfish</name>
    <dbReference type="NCBI Taxonomy" id="230148"/>
    <lineage>
        <taxon>Eukaryota</taxon>
        <taxon>Metazoa</taxon>
        <taxon>Chordata</taxon>
        <taxon>Craniata</taxon>
        <taxon>Vertebrata</taxon>
        <taxon>Euteleostomi</taxon>
        <taxon>Actinopterygii</taxon>
        <taxon>Neopterygii</taxon>
        <taxon>Teleostei</taxon>
        <taxon>Neoteleostei</taxon>
        <taxon>Acanthomorphata</taxon>
        <taxon>Eupercaria</taxon>
        <taxon>Perciformes</taxon>
        <taxon>Cottioidei</taxon>
        <taxon>Cottales</taxon>
        <taxon>Liparidae</taxon>
        <taxon>Liparis</taxon>
    </lineage>
</organism>
<sequence>MRNTYYLNVSLAWAPNPEVENQSIKEYTLFISNMPLCLTDKEEERVHFHLAVSPHASLSATLAPTPRIVFGSPEKGGECEREKWKRMGCHRSTDDGGSEAHGARELRDGNRHRNDGPRGPSILQRWSTGLQPALRVTFSVLAAEGAANTTELFIAASSELFSSTTREQTSPMWRKLDILSDMAHLGRLHLQKIDTEKGF</sequence>
<dbReference type="AlphaFoldDB" id="A0A4Z2H9E4"/>
<accession>A0A4Z2H9E4</accession>
<reference evidence="2 3" key="1">
    <citation type="submission" date="2019-03" db="EMBL/GenBank/DDBJ databases">
        <title>First draft genome of Liparis tanakae, snailfish: a comprehensive survey of snailfish specific genes.</title>
        <authorList>
            <person name="Kim W."/>
            <person name="Song I."/>
            <person name="Jeong J.-H."/>
            <person name="Kim D."/>
            <person name="Kim S."/>
            <person name="Ryu S."/>
            <person name="Song J.Y."/>
            <person name="Lee S.K."/>
        </authorList>
    </citation>
    <scope>NUCLEOTIDE SEQUENCE [LARGE SCALE GENOMIC DNA]</scope>
    <source>
        <tissue evidence="2">Muscle</tissue>
    </source>
</reference>
<evidence type="ECO:0000313" key="3">
    <source>
        <dbReference type="Proteomes" id="UP000314294"/>
    </source>
</evidence>
<name>A0A4Z2H9E4_9TELE</name>
<evidence type="ECO:0000256" key="1">
    <source>
        <dbReference type="SAM" id="MobiDB-lite"/>
    </source>
</evidence>
<evidence type="ECO:0000313" key="2">
    <source>
        <dbReference type="EMBL" id="TNN62449.1"/>
    </source>
</evidence>
<dbReference type="Proteomes" id="UP000314294">
    <property type="component" value="Unassembled WGS sequence"/>
</dbReference>
<dbReference type="EMBL" id="SRLO01000293">
    <property type="protein sequence ID" value="TNN62449.1"/>
    <property type="molecule type" value="Genomic_DNA"/>
</dbReference>